<comment type="caution">
    <text evidence="2">The sequence shown here is derived from an EMBL/GenBank/DDBJ whole genome shotgun (WGS) entry which is preliminary data.</text>
</comment>
<dbReference type="InterPro" id="IPR044861">
    <property type="entry name" value="IPNS-like_FE2OG_OXY"/>
</dbReference>
<dbReference type="EMBL" id="JAWXYG010000003">
    <property type="protein sequence ID" value="KAK4278639.1"/>
    <property type="molecule type" value="Genomic_DNA"/>
</dbReference>
<dbReference type="AlphaFoldDB" id="A0AAE1MWT2"/>
<sequence>MREVCEEHAKEMVALGMMRLMELIAMSMGLTGHRFEEFFKDHTSSARLNHYSPCPSPELALGDLSVGHHKDPGVLTILAQDDIGRLEVGRKSDGRWVVVKPTPHAYIVNLGDVLQVWSKRV</sequence>
<dbReference type="Pfam" id="PF03171">
    <property type="entry name" value="2OG-FeII_Oxy"/>
    <property type="match status" value="1"/>
</dbReference>
<proteinExistence type="predicted"/>
<protein>
    <recommendedName>
        <fullName evidence="1">Fe2OG dioxygenase domain-containing protein</fullName>
    </recommendedName>
</protein>
<evidence type="ECO:0000313" key="2">
    <source>
        <dbReference type="EMBL" id="KAK4278639.1"/>
    </source>
</evidence>
<dbReference type="SUPFAM" id="SSF51197">
    <property type="entry name" value="Clavaminate synthase-like"/>
    <property type="match status" value="1"/>
</dbReference>
<evidence type="ECO:0000313" key="3">
    <source>
        <dbReference type="Proteomes" id="UP001293593"/>
    </source>
</evidence>
<organism evidence="2 3">
    <name type="scientific">Acacia crassicarpa</name>
    <name type="common">northern wattle</name>
    <dbReference type="NCBI Taxonomy" id="499986"/>
    <lineage>
        <taxon>Eukaryota</taxon>
        <taxon>Viridiplantae</taxon>
        <taxon>Streptophyta</taxon>
        <taxon>Embryophyta</taxon>
        <taxon>Tracheophyta</taxon>
        <taxon>Spermatophyta</taxon>
        <taxon>Magnoliopsida</taxon>
        <taxon>eudicotyledons</taxon>
        <taxon>Gunneridae</taxon>
        <taxon>Pentapetalae</taxon>
        <taxon>rosids</taxon>
        <taxon>fabids</taxon>
        <taxon>Fabales</taxon>
        <taxon>Fabaceae</taxon>
        <taxon>Caesalpinioideae</taxon>
        <taxon>mimosoid clade</taxon>
        <taxon>Acacieae</taxon>
        <taxon>Acacia</taxon>
    </lineage>
</organism>
<evidence type="ECO:0000259" key="1">
    <source>
        <dbReference type="PROSITE" id="PS51471"/>
    </source>
</evidence>
<accession>A0AAE1MWT2</accession>
<dbReference type="InterPro" id="IPR050231">
    <property type="entry name" value="Iron_ascorbate_oxido_reductase"/>
</dbReference>
<name>A0AAE1MWT2_9FABA</name>
<dbReference type="Proteomes" id="UP001293593">
    <property type="component" value="Unassembled WGS sequence"/>
</dbReference>
<dbReference type="Gene3D" id="2.60.120.330">
    <property type="entry name" value="B-lactam Antibiotic, Isopenicillin N Synthase, Chain"/>
    <property type="match status" value="1"/>
</dbReference>
<dbReference type="InterPro" id="IPR027443">
    <property type="entry name" value="IPNS-like_sf"/>
</dbReference>
<dbReference type="PROSITE" id="PS51471">
    <property type="entry name" value="FE2OG_OXY"/>
    <property type="match status" value="1"/>
</dbReference>
<reference evidence="2" key="1">
    <citation type="submission" date="2023-10" db="EMBL/GenBank/DDBJ databases">
        <title>Chromosome-level genome of the transformable northern wattle, Acacia crassicarpa.</title>
        <authorList>
            <person name="Massaro I."/>
            <person name="Sinha N.R."/>
            <person name="Poethig S."/>
            <person name="Leichty A.R."/>
        </authorList>
    </citation>
    <scope>NUCLEOTIDE SEQUENCE</scope>
    <source>
        <strain evidence="2">Acra3RX</strain>
        <tissue evidence="2">Leaf</tissue>
    </source>
</reference>
<feature type="domain" description="Fe2OG dioxygenase" evidence="1">
    <location>
        <begin position="42"/>
        <end position="121"/>
    </location>
</feature>
<dbReference type="PANTHER" id="PTHR47990">
    <property type="entry name" value="2-OXOGLUTARATE (2OG) AND FE(II)-DEPENDENT OXYGENASE SUPERFAMILY PROTEIN-RELATED"/>
    <property type="match status" value="1"/>
</dbReference>
<keyword evidence="3" id="KW-1185">Reference proteome</keyword>
<dbReference type="InterPro" id="IPR005123">
    <property type="entry name" value="Oxoglu/Fe-dep_dioxygenase_dom"/>
</dbReference>
<gene>
    <name evidence="2" type="ORF">QN277_016461</name>
</gene>